<evidence type="ECO:0000256" key="2">
    <source>
        <dbReference type="ARBA" id="ARBA00022516"/>
    </source>
</evidence>
<protein>
    <submittedName>
        <fullName evidence="10">Acyl-acyl carrier protein thioesterase</fullName>
        <ecNumber evidence="10">3.1.2.-</ecNumber>
    </submittedName>
</protein>
<dbReference type="InterPro" id="IPR045023">
    <property type="entry name" value="FATA/B"/>
</dbReference>
<dbReference type="GO" id="GO:0000036">
    <property type="term" value="F:acyl carrier activity"/>
    <property type="evidence" value="ECO:0007669"/>
    <property type="project" value="TreeGrafter"/>
</dbReference>
<dbReference type="OrthoDB" id="9801517at2"/>
<dbReference type="InterPro" id="IPR002864">
    <property type="entry name" value="Acyl-ACP_thioesterase_NHD"/>
</dbReference>
<dbReference type="GO" id="GO:0016297">
    <property type="term" value="F:fatty acyl-[ACP] hydrolase activity"/>
    <property type="evidence" value="ECO:0007669"/>
    <property type="project" value="InterPro"/>
</dbReference>
<dbReference type="PANTHER" id="PTHR31727">
    <property type="entry name" value="OLEOYL-ACYL CARRIER PROTEIN THIOESTERASE 1, CHLOROPLASTIC"/>
    <property type="match status" value="1"/>
</dbReference>
<dbReference type="PANTHER" id="PTHR31727:SF6">
    <property type="entry name" value="OLEOYL-ACYL CARRIER PROTEIN THIOESTERASE 1, CHLOROPLASTIC"/>
    <property type="match status" value="1"/>
</dbReference>
<evidence type="ECO:0000256" key="4">
    <source>
        <dbReference type="ARBA" id="ARBA00022832"/>
    </source>
</evidence>
<evidence type="ECO:0000256" key="1">
    <source>
        <dbReference type="ARBA" id="ARBA00006500"/>
    </source>
</evidence>
<dbReference type="STRING" id="1246637.MTBBW1_130003"/>
<keyword evidence="3 10" id="KW-0378">Hydrolase</keyword>
<dbReference type="Pfam" id="PF20791">
    <property type="entry name" value="Acyl-ACP_TE_C"/>
    <property type="match status" value="1"/>
</dbReference>
<dbReference type="InterPro" id="IPR029069">
    <property type="entry name" value="HotDog_dom_sf"/>
</dbReference>
<organism evidence="10 11">
    <name type="scientific">Desulfamplus magnetovallimortis</name>
    <dbReference type="NCBI Taxonomy" id="1246637"/>
    <lineage>
        <taxon>Bacteria</taxon>
        <taxon>Pseudomonadati</taxon>
        <taxon>Thermodesulfobacteriota</taxon>
        <taxon>Desulfobacteria</taxon>
        <taxon>Desulfobacterales</taxon>
        <taxon>Desulfobacteraceae</taxon>
        <taxon>Desulfamplus</taxon>
    </lineage>
</organism>
<accession>A0A1W1H787</accession>
<keyword evidence="7" id="KW-0275">Fatty acid biosynthesis</keyword>
<evidence type="ECO:0000256" key="6">
    <source>
        <dbReference type="ARBA" id="ARBA00023098"/>
    </source>
</evidence>
<evidence type="ECO:0000256" key="5">
    <source>
        <dbReference type="ARBA" id="ARBA00022946"/>
    </source>
</evidence>
<dbReference type="CDD" id="cd00586">
    <property type="entry name" value="4HBT"/>
    <property type="match status" value="1"/>
</dbReference>
<dbReference type="AlphaFoldDB" id="A0A1W1H787"/>
<keyword evidence="2" id="KW-0444">Lipid biosynthesis</keyword>
<evidence type="ECO:0000259" key="8">
    <source>
        <dbReference type="Pfam" id="PF01643"/>
    </source>
</evidence>
<dbReference type="SUPFAM" id="SSF54637">
    <property type="entry name" value="Thioesterase/thiol ester dehydrase-isomerase"/>
    <property type="match status" value="2"/>
</dbReference>
<keyword evidence="6" id="KW-0443">Lipid metabolism</keyword>
<dbReference type="EMBL" id="FWEV01000035">
    <property type="protein sequence ID" value="SLM28248.1"/>
    <property type="molecule type" value="Genomic_DNA"/>
</dbReference>
<evidence type="ECO:0000259" key="9">
    <source>
        <dbReference type="Pfam" id="PF20791"/>
    </source>
</evidence>
<name>A0A1W1H787_9BACT</name>
<evidence type="ECO:0000256" key="7">
    <source>
        <dbReference type="ARBA" id="ARBA00023160"/>
    </source>
</evidence>
<feature type="domain" description="Acyl-ACP thioesterase-like C-terminal" evidence="9">
    <location>
        <begin position="245"/>
        <end position="350"/>
    </location>
</feature>
<keyword evidence="4" id="KW-0276">Fatty acid metabolism</keyword>
<dbReference type="RefSeq" id="WP_080798899.1">
    <property type="nucleotide sequence ID" value="NZ_LT828540.1"/>
</dbReference>
<sequence length="363" mass="42350">MTSHNNSQEKLNIQEAIKRQTEIDIKKEIEINGAIYKKNAKIGYSTIDHKGHLKIVSIMNYLQDAASEHASIMGVSGFDLAEKNLGWVISRYHIRIKNHPLWQDTMQIRTFRFPHKNLYEMRNITMGKLIKPTRFKPYDLNHENDKGDYHCIVSDKEKNTDTDTGASNFFSESIHAKVCWVMVNRENGKPVRLSRFIEPQMCEPLSETTFVNLYRDMNDRKYMDKRDNSDENAKIDHYYFSNIEKPVKTDFELPFKVRMHDLDLNGHVNNAIFVEWAVETMPEKILSCYSPEIIDVIFNKESLYGDTVISKTEIYQNRCSSEPNCPSPLTRHVIVRQKDQAELAHINITWCPDKKITDLVKSI</sequence>
<feature type="domain" description="Acyl-ACP thioesterase N-terminal hotdog" evidence="8">
    <location>
        <begin position="34"/>
        <end position="124"/>
    </location>
</feature>
<dbReference type="EC" id="3.1.2.-" evidence="10"/>
<evidence type="ECO:0000256" key="3">
    <source>
        <dbReference type="ARBA" id="ARBA00022801"/>
    </source>
</evidence>
<proteinExistence type="inferred from homology"/>
<gene>
    <name evidence="10" type="ORF">MTBBW1_130003</name>
</gene>
<dbReference type="Gene3D" id="3.10.129.10">
    <property type="entry name" value="Hotdog Thioesterase"/>
    <property type="match status" value="2"/>
</dbReference>
<reference evidence="10 11" key="1">
    <citation type="submission" date="2017-03" db="EMBL/GenBank/DDBJ databases">
        <authorList>
            <person name="Afonso C.L."/>
            <person name="Miller P.J."/>
            <person name="Scott M.A."/>
            <person name="Spackman E."/>
            <person name="Goraichik I."/>
            <person name="Dimitrov K.M."/>
            <person name="Suarez D.L."/>
            <person name="Swayne D.E."/>
        </authorList>
    </citation>
    <scope>NUCLEOTIDE SEQUENCE [LARGE SCALE GENOMIC DNA]</scope>
    <source>
        <strain evidence="10">PRJEB14757</strain>
    </source>
</reference>
<evidence type="ECO:0000313" key="10">
    <source>
        <dbReference type="EMBL" id="SLM28248.1"/>
    </source>
</evidence>
<keyword evidence="11" id="KW-1185">Reference proteome</keyword>
<comment type="similarity">
    <text evidence="1">Belongs to the acyl-ACP thioesterase family.</text>
</comment>
<evidence type="ECO:0000313" key="11">
    <source>
        <dbReference type="Proteomes" id="UP000191931"/>
    </source>
</evidence>
<keyword evidence="5" id="KW-0809">Transit peptide</keyword>
<dbReference type="InterPro" id="IPR049427">
    <property type="entry name" value="Acyl-ACP_TE_C"/>
</dbReference>
<dbReference type="Pfam" id="PF01643">
    <property type="entry name" value="Acyl-ACP_TE"/>
    <property type="match status" value="1"/>
</dbReference>
<dbReference type="Proteomes" id="UP000191931">
    <property type="component" value="Unassembled WGS sequence"/>
</dbReference>